<name>A0ABW6HL07_9FLAO</name>
<comment type="caution">
    <text evidence="2">The sequence shown here is derived from an EMBL/GenBank/DDBJ whole genome shotgun (WGS) entry which is preliminary data.</text>
</comment>
<proteinExistence type="predicted"/>
<evidence type="ECO:0000313" key="3">
    <source>
        <dbReference type="Proteomes" id="UP001600039"/>
    </source>
</evidence>
<reference evidence="2 3" key="1">
    <citation type="submission" date="2024-06" db="EMBL/GenBank/DDBJ databases">
        <title>Flavobacterium spp. isolated from glacier.</title>
        <authorList>
            <person name="Han D."/>
        </authorList>
    </citation>
    <scope>NUCLEOTIDE SEQUENCE [LARGE SCALE GENOMIC DNA]</scope>
    <source>
        <strain evidence="2 3">LB3P45</strain>
    </source>
</reference>
<organism evidence="2 3">
    <name type="scientific">Flavobacterium fructosi</name>
    <dbReference type="NCBI Taxonomy" id="3230416"/>
    <lineage>
        <taxon>Bacteria</taxon>
        <taxon>Pseudomonadati</taxon>
        <taxon>Bacteroidota</taxon>
        <taxon>Flavobacteriia</taxon>
        <taxon>Flavobacteriales</taxon>
        <taxon>Flavobacteriaceae</taxon>
        <taxon>Flavobacterium</taxon>
    </lineage>
</organism>
<protein>
    <submittedName>
        <fullName evidence="2">Transposase</fullName>
    </submittedName>
</protein>
<dbReference type="Proteomes" id="UP001600039">
    <property type="component" value="Unassembled WGS sequence"/>
</dbReference>
<dbReference type="InterPro" id="IPR047951">
    <property type="entry name" value="Transpos_ISL3"/>
</dbReference>
<dbReference type="PANTHER" id="PTHR33498">
    <property type="entry name" value="TRANSPOSASE FOR INSERTION SEQUENCE ELEMENT IS1557"/>
    <property type="match status" value="1"/>
</dbReference>
<keyword evidence="3" id="KW-1185">Reference proteome</keyword>
<dbReference type="Pfam" id="PF01610">
    <property type="entry name" value="DDE_Tnp_ISL3"/>
    <property type="match status" value="1"/>
</dbReference>
<dbReference type="EMBL" id="JBHZQA010000003">
    <property type="protein sequence ID" value="MFE3847388.1"/>
    <property type="molecule type" value="Genomic_DNA"/>
</dbReference>
<evidence type="ECO:0000313" key="2">
    <source>
        <dbReference type="EMBL" id="MFE3847388.1"/>
    </source>
</evidence>
<gene>
    <name evidence="2" type="ORF">ACFX5D_05355</name>
</gene>
<evidence type="ECO:0000259" key="1">
    <source>
        <dbReference type="Pfam" id="PF01610"/>
    </source>
</evidence>
<accession>A0ABW6HL07</accession>
<sequence>MQRHYKKKISGFKDWKQLNHSQDYLIYPENIGEHLSIDELSLSKGELYTFVTNKNGRGKKKTLVAIIKGTKSHDIIDVLNKISLEKRKSVKEITLDMANNMQLASRMCFPESYHVTDRFHVVKLIMEALQHLRIKYRWEEIEKENQAIKIAKEQSLKYIPFTFENDDTPKQLLARSRNIIAKKPNDWTQNQKIRAELLFKNYPLLHKAYNHTLEFRNIYEETLRKLAKEKILNWIEKTKLLEMTVFNTAANSLKYHLETILNFFIKRHTNANAESFNSKIKLFRANQRGVVDIKFFLFRMEKLFA</sequence>
<dbReference type="RefSeq" id="WP_379857218.1">
    <property type="nucleotide sequence ID" value="NZ_JBHZQA010000003.1"/>
</dbReference>
<dbReference type="PANTHER" id="PTHR33498:SF1">
    <property type="entry name" value="TRANSPOSASE FOR INSERTION SEQUENCE ELEMENT IS1557"/>
    <property type="match status" value="1"/>
</dbReference>
<feature type="domain" description="Transposase IS204/IS1001/IS1096/IS1165 DDE" evidence="1">
    <location>
        <begin position="35"/>
        <end position="299"/>
    </location>
</feature>
<dbReference type="InterPro" id="IPR002560">
    <property type="entry name" value="Transposase_DDE"/>
</dbReference>